<feature type="chain" id="PRO_5002228590" evidence="1">
    <location>
        <begin position="20"/>
        <end position="515"/>
    </location>
</feature>
<dbReference type="PATRIC" id="fig|935700.4.peg.1083"/>
<accession>A0A0D1CRB4</accession>
<sequence>MRRLLACTALALTTMPAHAQERTFWDLINPDAIAMQFLQSGIFALRTQIELTYGDMAISLLDGRIAMEGVEMVIPARLTGAIDCPASVDLIEIRTENPVSLVTLSGHVELRGIDVPATCFGPQGIAAGAFLPGGRIRLPEAVIDYAYDMPSSGLQVGLRTTLEERVAVTADVDFDYFSLREVANRSEPALWARLSGATVALQDLGAWDIAAPFLPPEATDPANAAQFVRQNGSGMIGAGSAQDSLAAQAFIEELASGWAAFVADPDRLVIETGFPASEPRTIDPDLIQRLDEGPLPLIGLLEPRVGADRASEREALPITSVLPAIQRTDALPPDSRRTVGLALLRGDGAPRNLAEAERLLADLSEGGDTEVSLALARALERRDPEAAYAYALAAGPGGAAGLRGLLDRLEGTLPFNTVLRLQSAAPDPTEDDMAGPANELLARAEAHLRGVDARRSLRHALIYASIAAGRGSRDAQALLDRIDRAVPSDGVDAWIPVAQDAEAVALAGWLSPGDR</sequence>
<organism evidence="2 3">
    <name type="scientific">Jannaschia aquimarina</name>
    <dbReference type="NCBI Taxonomy" id="935700"/>
    <lineage>
        <taxon>Bacteria</taxon>
        <taxon>Pseudomonadati</taxon>
        <taxon>Pseudomonadota</taxon>
        <taxon>Alphaproteobacteria</taxon>
        <taxon>Rhodobacterales</taxon>
        <taxon>Roseobacteraceae</taxon>
        <taxon>Jannaschia</taxon>
    </lineage>
</organism>
<gene>
    <name evidence="2" type="ORF">jaqu_10380</name>
</gene>
<dbReference type="OrthoDB" id="7802477at2"/>
<evidence type="ECO:0000313" key="3">
    <source>
        <dbReference type="Proteomes" id="UP000032232"/>
    </source>
</evidence>
<evidence type="ECO:0000256" key="1">
    <source>
        <dbReference type="SAM" id="SignalP"/>
    </source>
</evidence>
<dbReference type="Proteomes" id="UP000032232">
    <property type="component" value="Unassembled WGS sequence"/>
</dbReference>
<proteinExistence type="predicted"/>
<name>A0A0D1CRB4_9RHOB</name>
<dbReference type="AlphaFoldDB" id="A0A0D1CRB4"/>
<protein>
    <submittedName>
        <fullName evidence="2">Uncharacterized protein</fullName>
    </submittedName>
</protein>
<dbReference type="STRING" id="935700.jaqu_10380"/>
<keyword evidence="3" id="KW-1185">Reference proteome</keyword>
<keyword evidence="1" id="KW-0732">Signal</keyword>
<reference evidence="2 3" key="1">
    <citation type="submission" date="2015-02" db="EMBL/GenBank/DDBJ databases">
        <title>Genome Sequence of Jannaschia aquimarina DSM28248, a member of the Roseobacter clade.</title>
        <authorList>
            <person name="Voget S."/>
            <person name="Daniel R."/>
        </authorList>
    </citation>
    <scope>NUCLEOTIDE SEQUENCE [LARGE SCALE GENOMIC DNA]</scope>
    <source>
        <strain evidence="2 3">GSW-M26</strain>
    </source>
</reference>
<dbReference type="EMBL" id="JYFE01000020">
    <property type="protein sequence ID" value="KIT17307.1"/>
    <property type="molecule type" value="Genomic_DNA"/>
</dbReference>
<feature type="signal peptide" evidence="1">
    <location>
        <begin position="1"/>
        <end position="19"/>
    </location>
</feature>
<dbReference type="RefSeq" id="WP_043917871.1">
    <property type="nucleotide sequence ID" value="NZ_FZPF01000007.1"/>
</dbReference>
<comment type="caution">
    <text evidence="2">The sequence shown here is derived from an EMBL/GenBank/DDBJ whole genome shotgun (WGS) entry which is preliminary data.</text>
</comment>
<evidence type="ECO:0000313" key="2">
    <source>
        <dbReference type="EMBL" id="KIT17307.1"/>
    </source>
</evidence>